<dbReference type="PRINTS" id="PR00092">
    <property type="entry name" value="TYROSINASE"/>
</dbReference>
<dbReference type="EMBL" id="JAGMUV010000004">
    <property type="protein sequence ID" value="KAH7161413.1"/>
    <property type="molecule type" value="Genomic_DNA"/>
</dbReference>
<evidence type="ECO:0000256" key="3">
    <source>
        <dbReference type="ARBA" id="ARBA00022723"/>
    </source>
</evidence>
<evidence type="ECO:0000256" key="6">
    <source>
        <dbReference type="ARBA" id="ARBA00048233"/>
    </source>
</evidence>
<keyword evidence="5" id="KW-0470">Melanin biosynthesis</keyword>
<dbReference type="GO" id="GO:0046872">
    <property type="term" value="F:metal ion binding"/>
    <property type="evidence" value="ECO:0007669"/>
    <property type="project" value="UniProtKB-KW"/>
</dbReference>
<dbReference type="OrthoDB" id="6132182at2759"/>
<proteinExistence type="inferred from homology"/>
<comment type="catalytic activity">
    <reaction evidence="7">
        <text>L-tyrosine + O2 = L-dopaquinone + H2O</text>
        <dbReference type="Rhea" id="RHEA:18117"/>
        <dbReference type="ChEBI" id="CHEBI:15377"/>
        <dbReference type="ChEBI" id="CHEBI:15379"/>
        <dbReference type="ChEBI" id="CHEBI:57924"/>
        <dbReference type="ChEBI" id="CHEBI:58315"/>
        <dbReference type="EC" id="1.14.18.1"/>
    </reaction>
</comment>
<dbReference type="GO" id="GO:0042438">
    <property type="term" value="P:melanin biosynthetic process"/>
    <property type="evidence" value="ECO:0007669"/>
    <property type="project" value="UniProtKB-KW"/>
</dbReference>
<reference evidence="12" key="1">
    <citation type="journal article" date="2021" name="Nat. Commun.">
        <title>Genetic determinants of endophytism in the Arabidopsis root mycobiome.</title>
        <authorList>
            <person name="Mesny F."/>
            <person name="Miyauchi S."/>
            <person name="Thiergart T."/>
            <person name="Pickel B."/>
            <person name="Atanasova L."/>
            <person name="Karlsson M."/>
            <person name="Huettel B."/>
            <person name="Barry K.W."/>
            <person name="Haridas S."/>
            <person name="Chen C."/>
            <person name="Bauer D."/>
            <person name="Andreopoulos W."/>
            <person name="Pangilinan J."/>
            <person name="LaButti K."/>
            <person name="Riley R."/>
            <person name="Lipzen A."/>
            <person name="Clum A."/>
            <person name="Drula E."/>
            <person name="Henrissat B."/>
            <person name="Kohler A."/>
            <person name="Grigoriev I.V."/>
            <person name="Martin F.M."/>
            <person name="Hacquard S."/>
        </authorList>
    </citation>
    <scope>NUCLEOTIDE SEQUENCE</scope>
    <source>
        <strain evidence="12">MPI-CAGE-AT-0147</strain>
    </source>
</reference>
<evidence type="ECO:0000256" key="4">
    <source>
        <dbReference type="ARBA" id="ARBA00023008"/>
    </source>
</evidence>
<keyword evidence="9" id="KW-0732">Signal</keyword>
<dbReference type="PANTHER" id="PTHR11474:SF76">
    <property type="entry name" value="SHKT DOMAIN-CONTAINING PROTEIN"/>
    <property type="match status" value="1"/>
</dbReference>
<feature type="compositionally biased region" description="Basic and acidic residues" evidence="8">
    <location>
        <begin position="551"/>
        <end position="561"/>
    </location>
</feature>
<evidence type="ECO:0000313" key="13">
    <source>
        <dbReference type="Proteomes" id="UP000738349"/>
    </source>
</evidence>
<gene>
    <name evidence="12" type="ORF">EDB81DRAFT_714862</name>
</gene>
<feature type="region of interest" description="Disordered" evidence="8">
    <location>
        <begin position="547"/>
        <end position="570"/>
    </location>
</feature>
<dbReference type="Gene3D" id="1.10.1280.10">
    <property type="entry name" value="Di-copper center containing domain from catechol oxidase"/>
    <property type="match status" value="1"/>
</dbReference>
<sequence length="579" mass="64573">MLLRFSLTALVLGVVSSVSAQDRYPITGFSIAEGSAVPLRQNINELQAAGGAQWDLYIRALADMQSQNSNDPLSFFQVAGIHGKPYIEWNHTGKRNTNGWQGYCPHGERLFLTWHRPYVVLYEQVLVATAKRLAETYPQRYRSQYVAAADTLRAPFWDWASSDIPDALVPSKMAVNIPSGSGIRQVQIDNPLATYKFPAAALNGTYGSFDSENRSQIYRCPSPDSFPASANELLADRTYKSWVYDAFTHTNTFDEFSSTGNGGTSLESIHNAIHWDGACGGQFLAAEFSAFDPIFMLHHCNVDRLWAYWQAMRPDQTLFNESYSGGARWSTPRGTTINTRSPLAPFFADSDNFHTSESVESIQAFGYTYEGLEYWQKSEAEMKDDATTLINRMYSDGETMSRRLMRRGDDSLTRFFARIKLDVTEVERPCTVNVYLGGKKVGGQVVMQQPTCGTVHGEFSLDSAIDITELFGYSLDDVVDTITSGLQVEILKHDGTNIPIESVPSLEIELEDVEFTPPTRECELPTYDNARRRLTTPIQRIVCGCKTSSGSRDDAYGKNSDHDDESGIEIDVEIGVGKK</sequence>
<dbReference type="InterPro" id="IPR050316">
    <property type="entry name" value="Tyrosinase/Hemocyanin"/>
</dbReference>
<organism evidence="12 13">
    <name type="scientific">Dactylonectria macrodidyma</name>
    <dbReference type="NCBI Taxonomy" id="307937"/>
    <lineage>
        <taxon>Eukaryota</taxon>
        <taxon>Fungi</taxon>
        <taxon>Dikarya</taxon>
        <taxon>Ascomycota</taxon>
        <taxon>Pezizomycotina</taxon>
        <taxon>Sordariomycetes</taxon>
        <taxon>Hypocreomycetidae</taxon>
        <taxon>Hypocreales</taxon>
        <taxon>Nectriaceae</taxon>
        <taxon>Dactylonectria</taxon>
    </lineage>
</organism>
<comment type="caution">
    <text evidence="12">The sequence shown here is derived from an EMBL/GenBank/DDBJ whole genome shotgun (WGS) entry which is preliminary data.</text>
</comment>
<evidence type="ECO:0000259" key="10">
    <source>
        <dbReference type="PROSITE" id="PS00497"/>
    </source>
</evidence>
<dbReference type="GO" id="GO:0004503">
    <property type="term" value="F:tyrosinase activity"/>
    <property type="evidence" value="ECO:0007669"/>
    <property type="project" value="UniProtKB-EC"/>
</dbReference>
<accession>A0A9P9FH49</accession>
<evidence type="ECO:0000256" key="1">
    <source>
        <dbReference type="ARBA" id="ARBA00009928"/>
    </source>
</evidence>
<evidence type="ECO:0000256" key="7">
    <source>
        <dbReference type="ARBA" id="ARBA00048881"/>
    </source>
</evidence>
<dbReference type="PROSITE" id="PS00498">
    <property type="entry name" value="TYROSINASE_2"/>
    <property type="match status" value="1"/>
</dbReference>
<feature type="domain" description="Tyrosinase copper-binding" evidence="11">
    <location>
        <begin position="292"/>
        <end position="303"/>
    </location>
</feature>
<dbReference type="PANTHER" id="PTHR11474">
    <property type="entry name" value="TYROSINASE FAMILY MEMBER"/>
    <property type="match status" value="1"/>
</dbReference>
<feature type="chain" id="PRO_5040281072" description="tyrosinase" evidence="9">
    <location>
        <begin position="21"/>
        <end position="579"/>
    </location>
</feature>
<evidence type="ECO:0000256" key="8">
    <source>
        <dbReference type="SAM" id="MobiDB-lite"/>
    </source>
</evidence>
<keyword evidence="3" id="KW-0479">Metal-binding</keyword>
<evidence type="ECO:0000313" key="12">
    <source>
        <dbReference type="EMBL" id="KAH7161413.1"/>
    </source>
</evidence>
<dbReference type="Proteomes" id="UP000738349">
    <property type="component" value="Unassembled WGS sequence"/>
</dbReference>
<evidence type="ECO:0000256" key="5">
    <source>
        <dbReference type="ARBA" id="ARBA00023101"/>
    </source>
</evidence>
<keyword evidence="13" id="KW-1185">Reference proteome</keyword>
<name>A0A9P9FH49_9HYPO</name>
<evidence type="ECO:0000259" key="11">
    <source>
        <dbReference type="PROSITE" id="PS00498"/>
    </source>
</evidence>
<dbReference type="Pfam" id="PF00264">
    <property type="entry name" value="Tyrosinase"/>
    <property type="match status" value="1"/>
</dbReference>
<feature type="signal peptide" evidence="9">
    <location>
        <begin position="1"/>
        <end position="20"/>
    </location>
</feature>
<protein>
    <recommendedName>
        <fullName evidence="2">tyrosinase</fullName>
        <ecNumber evidence="2">1.14.18.1</ecNumber>
    </recommendedName>
</protein>
<keyword evidence="4" id="KW-0186">Copper</keyword>
<dbReference type="InterPro" id="IPR008922">
    <property type="entry name" value="Di-copper_centre_dom_sf"/>
</dbReference>
<dbReference type="InterPro" id="IPR002227">
    <property type="entry name" value="Tyrosinase_Cu-bd"/>
</dbReference>
<dbReference type="PROSITE" id="PS00497">
    <property type="entry name" value="TYROSINASE_1"/>
    <property type="match status" value="1"/>
</dbReference>
<evidence type="ECO:0000256" key="9">
    <source>
        <dbReference type="SAM" id="SignalP"/>
    </source>
</evidence>
<dbReference type="EC" id="1.14.18.1" evidence="2"/>
<comment type="similarity">
    <text evidence="1">Belongs to the tyrosinase family.</text>
</comment>
<comment type="catalytic activity">
    <reaction evidence="6">
        <text>2 L-dopa + O2 = 2 L-dopaquinone + 2 H2O</text>
        <dbReference type="Rhea" id="RHEA:34287"/>
        <dbReference type="ChEBI" id="CHEBI:15377"/>
        <dbReference type="ChEBI" id="CHEBI:15379"/>
        <dbReference type="ChEBI" id="CHEBI:57504"/>
        <dbReference type="ChEBI" id="CHEBI:57924"/>
        <dbReference type="EC" id="1.14.18.1"/>
    </reaction>
</comment>
<evidence type="ECO:0000256" key="2">
    <source>
        <dbReference type="ARBA" id="ARBA00011906"/>
    </source>
</evidence>
<dbReference type="AlphaFoldDB" id="A0A9P9FH49"/>
<feature type="domain" description="Tyrosinase copper-binding" evidence="10">
    <location>
        <begin position="106"/>
        <end position="123"/>
    </location>
</feature>
<dbReference type="SUPFAM" id="SSF48056">
    <property type="entry name" value="Di-copper centre-containing domain"/>
    <property type="match status" value="1"/>
</dbReference>